<name>A0A8J7UKG0_9HYPH</name>
<evidence type="ECO:0000256" key="3">
    <source>
        <dbReference type="ARBA" id="ARBA00011881"/>
    </source>
</evidence>
<dbReference type="PANTHER" id="PTHR10788:SF106">
    <property type="entry name" value="BCDNA.GH08860"/>
    <property type="match status" value="1"/>
</dbReference>
<comment type="pathway">
    <text evidence="1 9">Glycan biosynthesis; trehalose biosynthesis.</text>
</comment>
<organism evidence="10 11">
    <name type="scientific">Tianweitania sediminis</name>
    <dbReference type="NCBI Taxonomy" id="1502156"/>
    <lineage>
        <taxon>Bacteria</taxon>
        <taxon>Pseudomonadati</taxon>
        <taxon>Pseudomonadota</taxon>
        <taxon>Alphaproteobacteria</taxon>
        <taxon>Hyphomicrobiales</taxon>
        <taxon>Phyllobacteriaceae</taxon>
        <taxon>Tianweitania</taxon>
    </lineage>
</organism>
<evidence type="ECO:0000256" key="4">
    <source>
        <dbReference type="ARBA" id="ARBA00012538"/>
    </source>
</evidence>
<dbReference type="NCBIfam" id="TIGR02400">
    <property type="entry name" value="trehalose_OtsA"/>
    <property type="match status" value="1"/>
</dbReference>
<evidence type="ECO:0000256" key="5">
    <source>
        <dbReference type="ARBA" id="ARBA00018539"/>
    </source>
</evidence>
<dbReference type="UniPathway" id="UPA00299"/>
<comment type="caution">
    <text evidence="10">The sequence shown here is derived from an EMBL/GenBank/DDBJ whole genome shotgun (WGS) entry which is preliminary data.</text>
</comment>
<dbReference type="RefSeq" id="WP_209335855.1">
    <property type="nucleotide sequence ID" value="NZ_JAGIYY010000004.1"/>
</dbReference>
<keyword evidence="7 9" id="KW-0808">Transferase</keyword>
<evidence type="ECO:0000256" key="8">
    <source>
        <dbReference type="ARBA" id="ARBA00048039"/>
    </source>
</evidence>
<evidence type="ECO:0000256" key="7">
    <source>
        <dbReference type="ARBA" id="ARBA00022679"/>
    </source>
</evidence>
<proteinExistence type="inferred from homology"/>
<dbReference type="Gene3D" id="3.40.50.2000">
    <property type="entry name" value="Glycogen Phosphorylase B"/>
    <property type="match status" value="2"/>
</dbReference>
<evidence type="ECO:0000256" key="2">
    <source>
        <dbReference type="ARBA" id="ARBA00008799"/>
    </source>
</evidence>
<reference evidence="10" key="1">
    <citation type="submission" date="2021-03" db="EMBL/GenBank/DDBJ databases">
        <title>Genome sequencing and assembly of Tianweitania sediminis.</title>
        <authorList>
            <person name="Chhetri G."/>
        </authorList>
    </citation>
    <scope>NUCLEOTIDE SEQUENCE</scope>
    <source>
        <strain evidence="10">Z8</strain>
    </source>
</reference>
<keyword evidence="6 9" id="KW-0328">Glycosyltransferase</keyword>
<dbReference type="EC" id="2.4.1.15" evidence="4 9"/>
<dbReference type="GO" id="GO:0003825">
    <property type="term" value="F:alpha,alpha-trehalose-phosphate synthase (UDP-forming) activity"/>
    <property type="evidence" value="ECO:0007669"/>
    <property type="project" value="UniProtKB-UniRule"/>
</dbReference>
<dbReference type="Proteomes" id="UP000666240">
    <property type="component" value="Unassembled WGS sequence"/>
</dbReference>
<comment type="catalytic activity">
    <reaction evidence="8 9">
        <text>D-glucose 6-phosphate + UDP-alpha-D-glucose = alpha,alpha-trehalose 6-phosphate + UDP + H(+)</text>
        <dbReference type="Rhea" id="RHEA:18889"/>
        <dbReference type="ChEBI" id="CHEBI:15378"/>
        <dbReference type="ChEBI" id="CHEBI:58223"/>
        <dbReference type="ChEBI" id="CHEBI:58429"/>
        <dbReference type="ChEBI" id="CHEBI:58885"/>
        <dbReference type="ChEBI" id="CHEBI:61548"/>
        <dbReference type="EC" id="2.4.1.15"/>
    </reaction>
</comment>
<comment type="similarity">
    <text evidence="2 9">Belongs to the glycosyltransferase 20 family.</text>
</comment>
<dbReference type="SUPFAM" id="SSF53756">
    <property type="entry name" value="UDP-Glycosyltransferase/glycogen phosphorylase"/>
    <property type="match status" value="1"/>
</dbReference>
<comment type="subunit">
    <text evidence="3 9">Homotetramer.</text>
</comment>
<evidence type="ECO:0000256" key="1">
    <source>
        <dbReference type="ARBA" id="ARBA00005199"/>
    </source>
</evidence>
<dbReference type="AlphaFoldDB" id="A0A8J7UKG0"/>
<accession>A0A8J7UKG0</accession>
<dbReference type="InterPro" id="IPR012766">
    <property type="entry name" value="Trehalose_OtsA"/>
</dbReference>
<dbReference type="GO" id="GO:0005992">
    <property type="term" value="P:trehalose biosynthetic process"/>
    <property type="evidence" value="ECO:0007669"/>
    <property type="project" value="UniProtKB-UniRule"/>
</dbReference>
<sequence>MSRLVVVSNRVGDLRNPAQTGGLAVAVSEAIKDRGGIWFGWDGNTEDEADRSATIETIGNVQTILHPIASVDYQPFYLGFANSVLWPLFHYRADLVRYQQDYYDAYMRVNEQFADGLIPHLRGDDLVWVHDYHFMPLGAMLRERGCGAKIGFFLHIPFPPPDIFAALPNHQTIMEALLQYDVIGFQTFTDVTNFRRCVEEFTQAEVNGERFRFNGRVSVADRFPIGIDVEAFQKMASSKAEALFSEKFRRNLVADKQMIGVDRLDYSKGIPARFQAFSQMLTRYPELSKTVSFLQIAPPSREDIGAYAEIRDELERLSGTINGTFADFDWTPIRYIHRSVSRDRLAALLRTSQVALVTPMRDGMNLVAKEYVAAQDPEDPGVLVLSRFAGAAEEMPEALLINPFDVDEMADAFNQALNMPIEERRERHEILLQRTRAFDVHTWQERFVACLSDPGAWQTSIKTYDAA</sequence>
<protein>
    <recommendedName>
        <fullName evidence="5 9">Trehalose-6-phosphate synthase</fullName>
        <ecNumber evidence="4 9">2.4.1.15</ecNumber>
    </recommendedName>
    <alternativeName>
        <fullName evidence="9">Osmoregulatory trehalose synthesis protein A</fullName>
    </alternativeName>
    <alternativeName>
        <fullName evidence="9">UDP-glucose-glucosephosphate glucosyltransferase</fullName>
    </alternativeName>
</protein>
<evidence type="ECO:0000313" key="11">
    <source>
        <dbReference type="Proteomes" id="UP000666240"/>
    </source>
</evidence>
<gene>
    <name evidence="10" type="primary">otsA</name>
    <name evidence="10" type="ORF">J5Y06_14315</name>
</gene>
<evidence type="ECO:0000313" key="10">
    <source>
        <dbReference type="EMBL" id="MBP0439830.1"/>
    </source>
</evidence>
<keyword evidence="11" id="KW-1185">Reference proteome</keyword>
<comment type="function">
    <text evidence="9">Probably involved in the osmoprotection via the biosynthesis of trehalose. Catalyzes the transfer of glucose from UDP-alpha-D-glucose (UDP-Glc) to D-glucose 6-phosphate (Glc-6-P) to form trehalose-6-phosphate. Acts with retention of the anomeric configuration of the UDP-sugar donor.</text>
</comment>
<dbReference type="EMBL" id="JAGIYY010000004">
    <property type="protein sequence ID" value="MBP0439830.1"/>
    <property type="molecule type" value="Genomic_DNA"/>
</dbReference>
<evidence type="ECO:0000256" key="6">
    <source>
        <dbReference type="ARBA" id="ARBA00022676"/>
    </source>
</evidence>
<dbReference type="Pfam" id="PF00982">
    <property type="entry name" value="Glyco_transf_20"/>
    <property type="match status" value="1"/>
</dbReference>
<dbReference type="InterPro" id="IPR001830">
    <property type="entry name" value="Glyco_trans_20"/>
</dbReference>
<dbReference type="CDD" id="cd03788">
    <property type="entry name" value="GT20_TPS"/>
    <property type="match status" value="1"/>
</dbReference>
<evidence type="ECO:0000256" key="9">
    <source>
        <dbReference type="RuleBase" id="RU362045"/>
    </source>
</evidence>
<dbReference type="PANTHER" id="PTHR10788">
    <property type="entry name" value="TREHALOSE-6-PHOSPHATE SYNTHASE"/>
    <property type="match status" value="1"/>
</dbReference>